<feature type="non-terminal residue" evidence="1">
    <location>
        <position position="1"/>
    </location>
</feature>
<dbReference type="Gramene" id="KCW46142">
    <property type="protein sequence ID" value="KCW46142"/>
    <property type="gene ID" value="EUGRSUZ_K000652"/>
</dbReference>
<name>A0A058ZWI8_EUCGR</name>
<evidence type="ECO:0000313" key="1">
    <source>
        <dbReference type="EMBL" id="KCW46142.1"/>
    </source>
</evidence>
<reference evidence="1" key="1">
    <citation type="submission" date="2013-07" db="EMBL/GenBank/DDBJ databases">
        <title>The genome of Eucalyptus grandis.</title>
        <authorList>
            <person name="Schmutz J."/>
            <person name="Hayes R."/>
            <person name="Myburg A."/>
            <person name="Tuskan G."/>
            <person name="Grattapaglia D."/>
            <person name="Rokhsar D.S."/>
        </authorList>
    </citation>
    <scope>NUCLEOTIDE SEQUENCE</scope>
    <source>
        <tissue evidence="1">Leaf extractions</tissue>
    </source>
</reference>
<proteinExistence type="predicted"/>
<organism evidence="1">
    <name type="scientific">Eucalyptus grandis</name>
    <name type="common">Flooded gum</name>
    <dbReference type="NCBI Taxonomy" id="71139"/>
    <lineage>
        <taxon>Eukaryota</taxon>
        <taxon>Viridiplantae</taxon>
        <taxon>Streptophyta</taxon>
        <taxon>Embryophyta</taxon>
        <taxon>Tracheophyta</taxon>
        <taxon>Spermatophyta</taxon>
        <taxon>Magnoliopsida</taxon>
        <taxon>eudicotyledons</taxon>
        <taxon>Gunneridae</taxon>
        <taxon>Pentapetalae</taxon>
        <taxon>rosids</taxon>
        <taxon>malvids</taxon>
        <taxon>Myrtales</taxon>
        <taxon>Myrtaceae</taxon>
        <taxon>Myrtoideae</taxon>
        <taxon>Eucalypteae</taxon>
        <taxon>Eucalyptus</taxon>
    </lineage>
</organism>
<dbReference type="InParanoid" id="A0A058ZWI8"/>
<dbReference type="EMBL" id="KK198763">
    <property type="protein sequence ID" value="KCW46142.1"/>
    <property type="molecule type" value="Genomic_DNA"/>
</dbReference>
<protein>
    <submittedName>
        <fullName evidence="1">Uncharacterized protein</fullName>
    </submittedName>
</protein>
<accession>A0A058ZWI8</accession>
<dbReference type="AlphaFoldDB" id="A0A058ZWI8"/>
<sequence length="39" mass="4247">HFFGSQDVLLHSTPPTSQLYKMAPTMGVNVATAPFKKQA</sequence>
<gene>
    <name evidence="1" type="ORF">EUGRSUZ_K000652</name>
</gene>